<evidence type="ECO:0000256" key="11">
    <source>
        <dbReference type="ARBA" id="ARBA00023152"/>
    </source>
</evidence>
<evidence type="ECO:0000256" key="3">
    <source>
        <dbReference type="ARBA" id="ARBA00008663"/>
    </source>
</evidence>
<evidence type="ECO:0000256" key="9">
    <source>
        <dbReference type="ARBA" id="ARBA00022840"/>
    </source>
</evidence>
<dbReference type="InterPro" id="IPR036918">
    <property type="entry name" value="Pyrv_Knase_C_sf"/>
</dbReference>
<comment type="pathway">
    <text evidence="2 14">Carbohydrate degradation; glycolysis; pyruvate from D-glyceraldehyde 3-phosphate: step 5/5.</text>
</comment>
<dbReference type="Gene3D" id="2.40.33.10">
    <property type="entry name" value="PK beta-barrel domain-like"/>
    <property type="match status" value="1"/>
</dbReference>
<comment type="catalytic activity">
    <reaction evidence="13 14">
        <text>pyruvate + ATP = phosphoenolpyruvate + ADP + H(+)</text>
        <dbReference type="Rhea" id="RHEA:18157"/>
        <dbReference type="ChEBI" id="CHEBI:15361"/>
        <dbReference type="ChEBI" id="CHEBI:15378"/>
        <dbReference type="ChEBI" id="CHEBI:30616"/>
        <dbReference type="ChEBI" id="CHEBI:58702"/>
        <dbReference type="ChEBI" id="CHEBI:456216"/>
        <dbReference type="EC" id="2.7.1.40"/>
    </reaction>
</comment>
<dbReference type="Gene3D" id="3.20.20.60">
    <property type="entry name" value="Phosphoenolpyruvate-binding domains"/>
    <property type="match status" value="1"/>
</dbReference>
<proteinExistence type="inferred from homology"/>
<organism evidence="16 17">
    <name type="scientific">Raphidocelis subcapitata</name>
    <dbReference type="NCBI Taxonomy" id="307507"/>
    <lineage>
        <taxon>Eukaryota</taxon>
        <taxon>Viridiplantae</taxon>
        <taxon>Chlorophyta</taxon>
        <taxon>core chlorophytes</taxon>
        <taxon>Chlorophyceae</taxon>
        <taxon>CS clade</taxon>
        <taxon>Sphaeropleales</taxon>
        <taxon>Selenastraceae</taxon>
        <taxon>Raphidocelis</taxon>
    </lineage>
</organism>
<keyword evidence="6" id="KW-0479">Metal-binding</keyword>
<dbReference type="Pfam" id="PF02887">
    <property type="entry name" value="PK_C"/>
    <property type="match status" value="1"/>
</dbReference>
<evidence type="ECO:0000256" key="14">
    <source>
        <dbReference type="RuleBase" id="RU000504"/>
    </source>
</evidence>
<dbReference type="PRINTS" id="PR01050">
    <property type="entry name" value="PYRUVTKNASE"/>
</dbReference>
<dbReference type="UniPathway" id="UPA00109">
    <property type="reaction ID" value="UER00188"/>
</dbReference>
<dbReference type="InterPro" id="IPR015793">
    <property type="entry name" value="Pyrv_Knase_brl"/>
</dbReference>
<dbReference type="InParanoid" id="A0A2V0PQI4"/>
<dbReference type="GO" id="GO:0005524">
    <property type="term" value="F:ATP binding"/>
    <property type="evidence" value="ECO:0007669"/>
    <property type="project" value="UniProtKB-KW"/>
</dbReference>
<keyword evidence="10 14" id="KW-0460">Magnesium</keyword>
<evidence type="ECO:0000256" key="10">
    <source>
        <dbReference type="ARBA" id="ARBA00022842"/>
    </source>
</evidence>
<keyword evidence="17" id="KW-1185">Reference proteome</keyword>
<dbReference type="InterPro" id="IPR001697">
    <property type="entry name" value="Pyr_Knase"/>
</dbReference>
<dbReference type="InterPro" id="IPR015806">
    <property type="entry name" value="Pyrv_Knase_insert_dom_sf"/>
</dbReference>
<dbReference type="GO" id="GO:0030955">
    <property type="term" value="F:potassium ion binding"/>
    <property type="evidence" value="ECO:0007669"/>
    <property type="project" value="InterPro"/>
</dbReference>
<dbReference type="PROSITE" id="PS50835">
    <property type="entry name" value="IG_LIKE"/>
    <property type="match status" value="1"/>
</dbReference>
<dbReference type="InterPro" id="IPR015795">
    <property type="entry name" value="Pyrv_Knase_C"/>
</dbReference>
<dbReference type="SUPFAM" id="SSF52935">
    <property type="entry name" value="PK C-terminal domain-like"/>
    <property type="match status" value="1"/>
</dbReference>
<dbReference type="InterPro" id="IPR040442">
    <property type="entry name" value="Pyrv_kinase-like_dom_sf"/>
</dbReference>
<comment type="cofactor">
    <cofactor evidence="1">
        <name>K(+)</name>
        <dbReference type="ChEBI" id="CHEBI:29103"/>
    </cofactor>
</comment>
<evidence type="ECO:0000259" key="15">
    <source>
        <dbReference type="PROSITE" id="PS50835"/>
    </source>
</evidence>
<evidence type="ECO:0000256" key="4">
    <source>
        <dbReference type="ARBA" id="ARBA00012142"/>
    </source>
</evidence>
<dbReference type="InterPro" id="IPR015813">
    <property type="entry name" value="Pyrv/PenolPyrv_kinase-like_dom"/>
</dbReference>
<dbReference type="Gene3D" id="3.40.1380.20">
    <property type="entry name" value="Pyruvate kinase, C-terminal domain"/>
    <property type="match status" value="1"/>
</dbReference>
<name>A0A2V0PQI4_9CHLO</name>
<evidence type="ECO:0000256" key="12">
    <source>
        <dbReference type="ARBA" id="ARBA00023317"/>
    </source>
</evidence>
<gene>
    <name evidence="16" type="ORF">Rsub_13101</name>
</gene>
<keyword evidence="7" id="KW-0547">Nucleotide-binding</keyword>
<evidence type="ECO:0000256" key="7">
    <source>
        <dbReference type="ARBA" id="ARBA00022741"/>
    </source>
</evidence>
<dbReference type="InterPro" id="IPR007110">
    <property type="entry name" value="Ig-like_dom"/>
</dbReference>
<keyword evidence="12 16" id="KW-0670">Pyruvate</keyword>
<evidence type="ECO:0000313" key="16">
    <source>
        <dbReference type="EMBL" id="GBG00331.1"/>
    </source>
</evidence>
<evidence type="ECO:0000256" key="8">
    <source>
        <dbReference type="ARBA" id="ARBA00022777"/>
    </source>
</evidence>
<comment type="similarity">
    <text evidence="3 14">Belongs to the pyruvate kinase family.</text>
</comment>
<dbReference type="Pfam" id="PF00224">
    <property type="entry name" value="PK"/>
    <property type="match status" value="1"/>
</dbReference>
<evidence type="ECO:0000256" key="6">
    <source>
        <dbReference type="ARBA" id="ARBA00022723"/>
    </source>
</evidence>
<dbReference type="STRING" id="307507.A0A2V0PQI4"/>
<evidence type="ECO:0000256" key="5">
    <source>
        <dbReference type="ARBA" id="ARBA00022679"/>
    </source>
</evidence>
<dbReference type="OrthoDB" id="108365at2759"/>
<sequence length="574" mass="60866">MATSGALRAFFTPTDPSLTHILQESASTTPPSTKLVCTIGSACNSVETLSELLEAGMTLARFDLSYAPGDLAFHQTGYDNLQAAMQRTRKLCAAVMDTQGPEIVVLNWSGEPLQLSAGQTVTVTCDASARASASLLPISYPSLAGAGLQPGRSIFVGQYLFTGSETTSAYLTVQSVSEDGQSVDCVVGNDCVLEGVQLTVHFGAMSNAAPILSEQDKRSLSTFGRANAIDFLALSFTRCADDLAQARAYLDGAGLRSTKIIAKIENREGLLNCREIIAAADSVILSRGSMGNCLDPEKMFIAQKMLLSECNYAGVPVYVTRVVDTMTDAPRPTRAEATDVANLVLDGADGIVLGSETFRGKFPVAAAETVLAITREAESCFDSYRYYQHVTDRMGLNSLDALMNDKTEALATAAVRAATKLRAALIVVMTVTGRTARLIAKYRPHQPILTVIVPGITSDGLKWSCSGDYAARQSLQLRGVLPICADASIGRPDGAVLSAALRVAAERGLTRPGDRVVVSQCPRVTQRWGDTMSEAGVVKILSLGADGVTTREATATIDSAGHVVESREEDEDLV</sequence>
<dbReference type="EC" id="2.7.1.40" evidence="4 14"/>
<feature type="domain" description="Ig-like" evidence="15">
    <location>
        <begin position="101"/>
        <end position="201"/>
    </location>
</feature>
<evidence type="ECO:0000313" key="17">
    <source>
        <dbReference type="Proteomes" id="UP000247498"/>
    </source>
</evidence>
<dbReference type="SUPFAM" id="SSF51621">
    <property type="entry name" value="Phosphoenolpyruvate/pyruvate domain"/>
    <property type="match status" value="1"/>
</dbReference>
<keyword evidence="5 14" id="KW-0808">Transferase</keyword>
<evidence type="ECO:0000256" key="2">
    <source>
        <dbReference type="ARBA" id="ARBA00004997"/>
    </source>
</evidence>
<comment type="caution">
    <text evidence="16">The sequence shown here is derived from an EMBL/GenBank/DDBJ whole genome shotgun (WGS) entry which is preliminary data.</text>
</comment>
<keyword evidence="9" id="KW-0067">ATP-binding</keyword>
<dbReference type="AlphaFoldDB" id="A0A2V0PQI4"/>
<protein>
    <recommendedName>
        <fullName evidence="4 14">Pyruvate kinase</fullName>
        <ecNumber evidence="4 14">2.7.1.40</ecNumber>
    </recommendedName>
</protein>
<keyword evidence="11 14" id="KW-0324">Glycolysis</keyword>
<dbReference type="GO" id="GO:0000287">
    <property type="term" value="F:magnesium ion binding"/>
    <property type="evidence" value="ECO:0007669"/>
    <property type="project" value="InterPro"/>
</dbReference>
<dbReference type="EMBL" id="BDRX01000212">
    <property type="protein sequence ID" value="GBG00331.1"/>
    <property type="molecule type" value="Genomic_DNA"/>
</dbReference>
<evidence type="ECO:0000256" key="1">
    <source>
        <dbReference type="ARBA" id="ARBA00001958"/>
    </source>
</evidence>
<accession>A0A2V0PQI4</accession>
<dbReference type="PANTHER" id="PTHR11817">
    <property type="entry name" value="PYRUVATE KINASE"/>
    <property type="match status" value="1"/>
</dbReference>
<dbReference type="GO" id="GO:0004743">
    <property type="term" value="F:pyruvate kinase activity"/>
    <property type="evidence" value="ECO:0007669"/>
    <property type="project" value="UniProtKB-EC"/>
</dbReference>
<evidence type="ECO:0000256" key="13">
    <source>
        <dbReference type="ARBA" id="ARBA00048152"/>
    </source>
</evidence>
<dbReference type="GO" id="GO:0016301">
    <property type="term" value="F:kinase activity"/>
    <property type="evidence" value="ECO:0007669"/>
    <property type="project" value="UniProtKB-KW"/>
</dbReference>
<dbReference type="Proteomes" id="UP000247498">
    <property type="component" value="Unassembled WGS sequence"/>
</dbReference>
<reference evidence="16 17" key="1">
    <citation type="journal article" date="2018" name="Sci. Rep.">
        <title>Raphidocelis subcapitata (=Pseudokirchneriella subcapitata) provides an insight into genome evolution and environmental adaptations in the Sphaeropleales.</title>
        <authorList>
            <person name="Suzuki S."/>
            <person name="Yamaguchi H."/>
            <person name="Nakajima N."/>
            <person name="Kawachi M."/>
        </authorList>
    </citation>
    <scope>NUCLEOTIDE SEQUENCE [LARGE SCALE GENOMIC DNA]</scope>
    <source>
        <strain evidence="16 17">NIES-35</strain>
    </source>
</reference>
<keyword evidence="8 14" id="KW-0418">Kinase</keyword>